<reference evidence="1" key="1">
    <citation type="journal article" date="2014" name="Front. Microbiol.">
        <title>High frequency of phylogenetically diverse reductive dehalogenase-homologous genes in deep subseafloor sedimentary metagenomes.</title>
        <authorList>
            <person name="Kawai M."/>
            <person name="Futagami T."/>
            <person name="Toyoda A."/>
            <person name="Takaki Y."/>
            <person name="Nishi S."/>
            <person name="Hori S."/>
            <person name="Arai W."/>
            <person name="Tsubouchi T."/>
            <person name="Morono Y."/>
            <person name="Uchiyama I."/>
            <person name="Ito T."/>
            <person name="Fujiyama A."/>
            <person name="Inagaki F."/>
            <person name="Takami H."/>
        </authorList>
    </citation>
    <scope>NUCLEOTIDE SEQUENCE</scope>
    <source>
        <strain evidence="1">Expedition CK06-06</strain>
    </source>
</reference>
<gene>
    <name evidence="1" type="ORF">S12H4_54368</name>
</gene>
<proteinExistence type="predicted"/>
<dbReference type="AlphaFoldDB" id="X1V1H6"/>
<feature type="non-terminal residue" evidence="1">
    <location>
        <position position="32"/>
    </location>
</feature>
<dbReference type="EMBL" id="BARW01034749">
    <property type="protein sequence ID" value="GAJ09687.1"/>
    <property type="molecule type" value="Genomic_DNA"/>
</dbReference>
<evidence type="ECO:0000313" key="1">
    <source>
        <dbReference type="EMBL" id="GAJ09687.1"/>
    </source>
</evidence>
<protein>
    <submittedName>
        <fullName evidence="1">Uncharacterized protein</fullName>
    </submittedName>
</protein>
<sequence>MSDQEDSSDIDALIKQLKYSSIPLQRERAAYI</sequence>
<accession>X1V1H6</accession>
<name>X1V1H6_9ZZZZ</name>
<organism evidence="1">
    <name type="scientific">marine sediment metagenome</name>
    <dbReference type="NCBI Taxonomy" id="412755"/>
    <lineage>
        <taxon>unclassified sequences</taxon>
        <taxon>metagenomes</taxon>
        <taxon>ecological metagenomes</taxon>
    </lineage>
</organism>
<comment type="caution">
    <text evidence="1">The sequence shown here is derived from an EMBL/GenBank/DDBJ whole genome shotgun (WGS) entry which is preliminary data.</text>
</comment>